<reference evidence="1" key="1">
    <citation type="submission" date="2014-09" db="EMBL/GenBank/DDBJ databases">
        <authorList>
            <person name="Magalhaes I.L.F."/>
            <person name="Oliveira U."/>
            <person name="Santos F.R."/>
            <person name="Vidigal T.H.D.A."/>
            <person name="Brescovit A.D."/>
            <person name="Santos A.J."/>
        </authorList>
    </citation>
    <scope>NUCLEOTIDE SEQUENCE</scope>
    <source>
        <tissue evidence="1">Shoot tissue taken approximately 20 cm above the soil surface</tissue>
    </source>
</reference>
<dbReference type="EMBL" id="GBRH01225973">
    <property type="protein sequence ID" value="JAD71922.1"/>
    <property type="molecule type" value="Transcribed_RNA"/>
</dbReference>
<dbReference type="AlphaFoldDB" id="A0A0A9CK68"/>
<protein>
    <submittedName>
        <fullName evidence="1">Uncharacterized protein</fullName>
    </submittedName>
</protein>
<proteinExistence type="predicted"/>
<name>A0A0A9CK68_ARUDO</name>
<accession>A0A0A9CK68</accession>
<reference evidence="1" key="2">
    <citation type="journal article" date="2015" name="Data Brief">
        <title>Shoot transcriptome of the giant reed, Arundo donax.</title>
        <authorList>
            <person name="Barrero R.A."/>
            <person name="Guerrero F.D."/>
            <person name="Moolhuijzen P."/>
            <person name="Goolsby J.A."/>
            <person name="Tidwell J."/>
            <person name="Bellgard S.E."/>
            <person name="Bellgard M.I."/>
        </authorList>
    </citation>
    <scope>NUCLEOTIDE SEQUENCE</scope>
    <source>
        <tissue evidence="1">Shoot tissue taken approximately 20 cm above the soil surface</tissue>
    </source>
</reference>
<organism evidence="1">
    <name type="scientific">Arundo donax</name>
    <name type="common">Giant reed</name>
    <name type="synonym">Donax arundinaceus</name>
    <dbReference type="NCBI Taxonomy" id="35708"/>
    <lineage>
        <taxon>Eukaryota</taxon>
        <taxon>Viridiplantae</taxon>
        <taxon>Streptophyta</taxon>
        <taxon>Embryophyta</taxon>
        <taxon>Tracheophyta</taxon>
        <taxon>Spermatophyta</taxon>
        <taxon>Magnoliopsida</taxon>
        <taxon>Liliopsida</taxon>
        <taxon>Poales</taxon>
        <taxon>Poaceae</taxon>
        <taxon>PACMAD clade</taxon>
        <taxon>Arundinoideae</taxon>
        <taxon>Arundineae</taxon>
        <taxon>Arundo</taxon>
    </lineage>
</organism>
<evidence type="ECO:0000313" key="1">
    <source>
        <dbReference type="EMBL" id="JAD71922.1"/>
    </source>
</evidence>
<sequence>MPSVPSAKEGRKMNIC</sequence>